<sequence>MKSVDLDTSEVISIAHDVIYNDNDESISVENGRAENSNSNKRKHSSGASGTPPPKIASEVIKVPVSKKARKQTGESAKHPEKKSAPTKNKSPNIDVEADIHIDTELTPDTVVMTKMISKLSADMRTMFSDVNDRISTLEEKLEQKLTQKFNQILDKRVNSESSKIRKDVNKIVDALRSDIDQDLKVVEDKLDGVSKTVGEIGSRATNQAQDISKNVIIRNLPEGRNENLKLKVAPYSLRV</sequence>
<protein>
    <submittedName>
        <fullName evidence="2">Uncharacterized protein</fullName>
    </submittedName>
</protein>
<dbReference type="AlphaFoldDB" id="A0A8S3PNQ6"/>
<proteinExistence type="predicted"/>
<feature type="region of interest" description="Disordered" evidence="1">
    <location>
        <begin position="13"/>
        <end position="100"/>
    </location>
</feature>
<dbReference type="EMBL" id="CAJPWZ010000085">
    <property type="protein sequence ID" value="CAG2185412.1"/>
    <property type="molecule type" value="Genomic_DNA"/>
</dbReference>
<dbReference type="Gene3D" id="1.20.120.20">
    <property type="entry name" value="Apolipoprotein"/>
    <property type="match status" value="1"/>
</dbReference>
<evidence type="ECO:0000313" key="2">
    <source>
        <dbReference type="EMBL" id="CAG2185412.1"/>
    </source>
</evidence>
<comment type="caution">
    <text evidence="2">The sequence shown here is derived from an EMBL/GenBank/DDBJ whole genome shotgun (WGS) entry which is preliminary data.</text>
</comment>
<gene>
    <name evidence="2" type="ORF">MEDL_1018</name>
</gene>
<dbReference type="Proteomes" id="UP000683360">
    <property type="component" value="Unassembled WGS sequence"/>
</dbReference>
<evidence type="ECO:0000313" key="3">
    <source>
        <dbReference type="Proteomes" id="UP000683360"/>
    </source>
</evidence>
<dbReference type="OrthoDB" id="6112534at2759"/>
<reference evidence="2" key="1">
    <citation type="submission" date="2021-03" db="EMBL/GenBank/DDBJ databases">
        <authorList>
            <person name="Bekaert M."/>
        </authorList>
    </citation>
    <scope>NUCLEOTIDE SEQUENCE</scope>
</reference>
<organism evidence="2 3">
    <name type="scientific">Mytilus edulis</name>
    <name type="common">Blue mussel</name>
    <dbReference type="NCBI Taxonomy" id="6550"/>
    <lineage>
        <taxon>Eukaryota</taxon>
        <taxon>Metazoa</taxon>
        <taxon>Spiralia</taxon>
        <taxon>Lophotrochozoa</taxon>
        <taxon>Mollusca</taxon>
        <taxon>Bivalvia</taxon>
        <taxon>Autobranchia</taxon>
        <taxon>Pteriomorphia</taxon>
        <taxon>Mytilida</taxon>
        <taxon>Mytiloidea</taxon>
        <taxon>Mytilidae</taxon>
        <taxon>Mytilinae</taxon>
        <taxon>Mytilus</taxon>
    </lineage>
</organism>
<feature type="compositionally biased region" description="Basic and acidic residues" evidence="1">
    <location>
        <begin position="72"/>
        <end position="84"/>
    </location>
</feature>
<accession>A0A8S3PNQ6</accession>
<name>A0A8S3PNQ6_MYTED</name>
<feature type="compositionally biased region" description="Polar residues" evidence="1">
    <location>
        <begin position="28"/>
        <end position="39"/>
    </location>
</feature>
<evidence type="ECO:0000256" key="1">
    <source>
        <dbReference type="SAM" id="MobiDB-lite"/>
    </source>
</evidence>
<keyword evidence="3" id="KW-1185">Reference proteome</keyword>